<feature type="domain" description="TFIIS central" evidence="1">
    <location>
        <begin position="13"/>
        <end position="91"/>
    </location>
</feature>
<comment type="caution">
    <text evidence="2">The sequence shown here is derived from an EMBL/GenBank/DDBJ whole genome shotgun (WGS) entry which is preliminary data.</text>
</comment>
<dbReference type="GO" id="GO:0006351">
    <property type="term" value="P:DNA-templated transcription"/>
    <property type="evidence" value="ECO:0007669"/>
    <property type="project" value="InterPro"/>
</dbReference>
<sequence>MEKKKNSSAIEKVEQKVRDKVYDNNQEDSHYWQKRIDELEDHIDKLYEIILFRGQEYAKAMTYLQEKGLGEEYKARLKEIEARLTNSDKDK</sequence>
<gene>
    <name evidence="2" type="ORF">BW897_11035</name>
</gene>
<evidence type="ECO:0000313" key="2">
    <source>
        <dbReference type="EMBL" id="OOR12639.1"/>
    </source>
</evidence>
<evidence type="ECO:0000259" key="1">
    <source>
        <dbReference type="PROSITE" id="PS51321"/>
    </source>
</evidence>
<organism evidence="2 3">
    <name type="scientific">Bacillus cereus</name>
    <dbReference type="NCBI Taxonomy" id="1396"/>
    <lineage>
        <taxon>Bacteria</taxon>
        <taxon>Bacillati</taxon>
        <taxon>Bacillota</taxon>
        <taxon>Bacilli</taxon>
        <taxon>Bacillales</taxon>
        <taxon>Bacillaceae</taxon>
        <taxon>Bacillus</taxon>
        <taxon>Bacillus cereus group</taxon>
    </lineage>
</organism>
<evidence type="ECO:0000313" key="3">
    <source>
        <dbReference type="Proteomes" id="UP000190906"/>
    </source>
</evidence>
<accession>A0A1S9TSE0</accession>
<dbReference type="InterPro" id="IPR003618">
    <property type="entry name" value="TFIIS_cen_dom"/>
</dbReference>
<dbReference type="Proteomes" id="UP000190906">
    <property type="component" value="Unassembled WGS sequence"/>
</dbReference>
<protein>
    <recommendedName>
        <fullName evidence="1">TFIIS central domain-containing protein</fullName>
    </recommendedName>
</protein>
<name>A0A1S9TSE0_BACCE</name>
<reference evidence="2 3" key="1">
    <citation type="submission" date="2017-01" db="EMBL/GenBank/DDBJ databases">
        <title>Bacillus cereus isolates.</title>
        <authorList>
            <person name="Beno S.M."/>
        </authorList>
    </citation>
    <scope>NUCLEOTIDE SEQUENCE [LARGE SCALE GENOMIC DNA]</scope>
    <source>
        <strain evidence="2 3">FSL H8-0485</strain>
    </source>
</reference>
<dbReference type="AlphaFoldDB" id="A0A1S9TSE0"/>
<dbReference type="EMBL" id="MUAJ01000007">
    <property type="protein sequence ID" value="OOR12639.1"/>
    <property type="molecule type" value="Genomic_DNA"/>
</dbReference>
<proteinExistence type="predicted"/>
<dbReference type="RefSeq" id="WP_078204686.1">
    <property type="nucleotide sequence ID" value="NZ_MUAJ01000007.1"/>
</dbReference>
<dbReference type="PROSITE" id="PS51321">
    <property type="entry name" value="TFIIS_CENTRAL"/>
    <property type="match status" value="1"/>
</dbReference>